<dbReference type="Gene3D" id="1.25.40.10">
    <property type="entry name" value="Tetratricopeptide repeat domain"/>
    <property type="match status" value="1"/>
</dbReference>
<name>A0A383ENI4_9ZZZZ</name>
<dbReference type="InterPro" id="IPR019734">
    <property type="entry name" value="TPR_rpt"/>
</dbReference>
<organism evidence="3">
    <name type="scientific">marine metagenome</name>
    <dbReference type="NCBI Taxonomy" id="408172"/>
    <lineage>
        <taxon>unclassified sequences</taxon>
        <taxon>metagenomes</taxon>
        <taxon>ecological metagenomes</taxon>
    </lineage>
</organism>
<dbReference type="Pfam" id="PF13432">
    <property type="entry name" value="TPR_16"/>
    <property type="match status" value="1"/>
</dbReference>
<accession>A0A383ENI4</accession>
<dbReference type="PANTHER" id="PTHR44943:SF4">
    <property type="entry name" value="TPR REPEAT-CONTAINING PROTEIN MJ0798"/>
    <property type="match status" value="1"/>
</dbReference>
<dbReference type="EMBL" id="UINC01227542">
    <property type="protein sequence ID" value="SVE58472.1"/>
    <property type="molecule type" value="Genomic_DNA"/>
</dbReference>
<evidence type="ECO:0000256" key="2">
    <source>
        <dbReference type="ARBA" id="ARBA00022803"/>
    </source>
</evidence>
<dbReference type="InterPro" id="IPR051685">
    <property type="entry name" value="Ycf3/AcsC/BcsC/TPR_MFPF"/>
</dbReference>
<protein>
    <submittedName>
        <fullName evidence="3">Uncharacterized protein</fullName>
    </submittedName>
</protein>
<dbReference type="SUPFAM" id="SSF48452">
    <property type="entry name" value="TPR-like"/>
    <property type="match status" value="1"/>
</dbReference>
<dbReference type="AlphaFoldDB" id="A0A383ENI4"/>
<keyword evidence="2" id="KW-0802">TPR repeat</keyword>
<dbReference type="PANTHER" id="PTHR44943">
    <property type="entry name" value="CELLULOSE SYNTHASE OPERON PROTEIN C"/>
    <property type="match status" value="1"/>
</dbReference>
<keyword evidence="1" id="KW-0677">Repeat</keyword>
<evidence type="ECO:0000313" key="3">
    <source>
        <dbReference type="EMBL" id="SVE58472.1"/>
    </source>
</evidence>
<evidence type="ECO:0000256" key="1">
    <source>
        <dbReference type="ARBA" id="ARBA00022737"/>
    </source>
</evidence>
<gene>
    <name evidence="3" type="ORF">METZ01_LOCUS511326</name>
</gene>
<dbReference type="InterPro" id="IPR011990">
    <property type="entry name" value="TPR-like_helical_dom_sf"/>
</dbReference>
<sequence>MIPYTVDADQKNPELDQLFLQLKNSTNPSKATSLERQIWQIWMEHPLPEMTTKLMRGTQAMQLQNYEEALKHFSELTRQVPQFAEGWNKRATVLFLMGRFLESSDDVERTLHLEPRHFGALSGKGLILMNLKDWSGAMEAFQLGLQIHPFMPSTKKHLKFVIEKHKESMI</sequence>
<dbReference type="SMART" id="SM00028">
    <property type="entry name" value="TPR"/>
    <property type="match status" value="3"/>
</dbReference>
<reference evidence="3" key="1">
    <citation type="submission" date="2018-05" db="EMBL/GenBank/DDBJ databases">
        <authorList>
            <person name="Lanie J.A."/>
            <person name="Ng W.-L."/>
            <person name="Kazmierczak K.M."/>
            <person name="Andrzejewski T.M."/>
            <person name="Davidsen T.M."/>
            <person name="Wayne K.J."/>
            <person name="Tettelin H."/>
            <person name="Glass J.I."/>
            <person name="Rusch D."/>
            <person name="Podicherti R."/>
            <person name="Tsui H.-C.T."/>
            <person name="Winkler M.E."/>
        </authorList>
    </citation>
    <scope>NUCLEOTIDE SEQUENCE</scope>
</reference>
<proteinExistence type="predicted"/>